<name>A0AAV7LWF4_PLEWA</name>
<reference evidence="1" key="1">
    <citation type="journal article" date="2022" name="bioRxiv">
        <title>Sequencing and chromosome-scale assembly of the giantPleurodeles waltlgenome.</title>
        <authorList>
            <person name="Brown T."/>
            <person name="Elewa A."/>
            <person name="Iarovenko S."/>
            <person name="Subramanian E."/>
            <person name="Araus A.J."/>
            <person name="Petzold A."/>
            <person name="Susuki M."/>
            <person name="Suzuki K.-i.T."/>
            <person name="Hayashi T."/>
            <person name="Toyoda A."/>
            <person name="Oliveira C."/>
            <person name="Osipova E."/>
            <person name="Leigh N.D."/>
            <person name="Simon A."/>
            <person name="Yun M.H."/>
        </authorList>
    </citation>
    <scope>NUCLEOTIDE SEQUENCE</scope>
    <source>
        <strain evidence="1">20211129_DDA</strain>
        <tissue evidence="1">Liver</tissue>
    </source>
</reference>
<gene>
    <name evidence="1" type="ORF">NDU88_006256</name>
</gene>
<dbReference type="Proteomes" id="UP001066276">
    <property type="component" value="Chromosome 11"/>
</dbReference>
<proteinExistence type="predicted"/>
<dbReference type="AlphaFoldDB" id="A0AAV7LWF4"/>
<sequence length="137" mass="15782">MVGRLDRMGERLDRQDVPMGQAEDRIYQMEDTTTKITKGLEVLETLLRTVVIKNEDLDARSRHNNIRILGRSGDYKHRTDGPLCKTFAYRTVRPLQLYIYIWCGASPQVPHGASSSRCILHPLITRLLNFMDHNTSL</sequence>
<evidence type="ECO:0000313" key="2">
    <source>
        <dbReference type="Proteomes" id="UP001066276"/>
    </source>
</evidence>
<accession>A0AAV7LWF4</accession>
<protein>
    <submittedName>
        <fullName evidence="1">Uncharacterized protein</fullName>
    </submittedName>
</protein>
<keyword evidence="2" id="KW-1185">Reference proteome</keyword>
<evidence type="ECO:0000313" key="1">
    <source>
        <dbReference type="EMBL" id="KAJ1093148.1"/>
    </source>
</evidence>
<organism evidence="1 2">
    <name type="scientific">Pleurodeles waltl</name>
    <name type="common">Iberian ribbed newt</name>
    <dbReference type="NCBI Taxonomy" id="8319"/>
    <lineage>
        <taxon>Eukaryota</taxon>
        <taxon>Metazoa</taxon>
        <taxon>Chordata</taxon>
        <taxon>Craniata</taxon>
        <taxon>Vertebrata</taxon>
        <taxon>Euteleostomi</taxon>
        <taxon>Amphibia</taxon>
        <taxon>Batrachia</taxon>
        <taxon>Caudata</taxon>
        <taxon>Salamandroidea</taxon>
        <taxon>Salamandridae</taxon>
        <taxon>Pleurodelinae</taxon>
        <taxon>Pleurodeles</taxon>
    </lineage>
</organism>
<comment type="caution">
    <text evidence="1">The sequence shown here is derived from an EMBL/GenBank/DDBJ whole genome shotgun (WGS) entry which is preliminary data.</text>
</comment>
<dbReference type="EMBL" id="JANPWB010000015">
    <property type="protein sequence ID" value="KAJ1093148.1"/>
    <property type="molecule type" value="Genomic_DNA"/>
</dbReference>